<accession>A0ABV7XC17</accession>
<keyword evidence="3" id="KW-1185">Reference proteome</keyword>
<protein>
    <submittedName>
        <fullName evidence="2">DUF1989 domain-containing protein</fullName>
    </submittedName>
</protein>
<dbReference type="Pfam" id="PF09347">
    <property type="entry name" value="DUF1989"/>
    <property type="match status" value="1"/>
</dbReference>
<name>A0ABV7XC17_9SPHN</name>
<feature type="domain" description="DUF1989" evidence="1">
    <location>
        <begin position="2"/>
        <end position="162"/>
    </location>
</feature>
<sequence>MPAASGVGLRLRKGEHLRLVDPEGGQTGDLVAYSADGSERLSSGRTFDYNEKVRLSTGDALWSDRSNRLLTIIADEVGRHDMFYAACTREMYALQYGIDDHPNCHDNLSAALRGQGIDPVFLPQTLNFFMNVEIDEEGRLSIAPARSWPGAAMVLRAEMDLIVALSACPSTMCNGGVPPRPLGFEILEP</sequence>
<comment type="caution">
    <text evidence="2">The sequence shown here is derived from an EMBL/GenBank/DDBJ whole genome shotgun (WGS) entry which is preliminary data.</text>
</comment>
<evidence type="ECO:0000313" key="2">
    <source>
        <dbReference type="EMBL" id="MFC3713710.1"/>
    </source>
</evidence>
<dbReference type="EMBL" id="JBHRXV010000011">
    <property type="protein sequence ID" value="MFC3713710.1"/>
    <property type="molecule type" value="Genomic_DNA"/>
</dbReference>
<dbReference type="Proteomes" id="UP001595615">
    <property type="component" value="Unassembled WGS sequence"/>
</dbReference>
<dbReference type="PANTHER" id="PTHR31527">
    <property type="entry name" value="RE64534P"/>
    <property type="match status" value="1"/>
</dbReference>
<organism evidence="2 3">
    <name type="scientific">Sphingoaurantiacus capsulatus</name>
    <dbReference type="NCBI Taxonomy" id="1771310"/>
    <lineage>
        <taxon>Bacteria</taxon>
        <taxon>Pseudomonadati</taxon>
        <taxon>Pseudomonadota</taxon>
        <taxon>Alphaproteobacteria</taxon>
        <taxon>Sphingomonadales</taxon>
        <taxon>Sphingosinicellaceae</taxon>
        <taxon>Sphingoaurantiacus</taxon>
    </lineage>
</organism>
<dbReference type="InterPro" id="IPR018959">
    <property type="entry name" value="DUF1989"/>
</dbReference>
<gene>
    <name evidence="2" type="ORF">ACFOMD_14115</name>
</gene>
<reference evidence="3" key="1">
    <citation type="journal article" date="2019" name="Int. J. Syst. Evol. Microbiol.">
        <title>The Global Catalogue of Microorganisms (GCM) 10K type strain sequencing project: providing services to taxonomists for standard genome sequencing and annotation.</title>
        <authorList>
            <consortium name="The Broad Institute Genomics Platform"/>
            <consortium name="The Broad Institute Genome Sequencing Center for Infectious Disease"/>
            <person name="Wu L."/>
            <person name="Ma J."/>
        </authorList>
    </citation>
    <scope>NUCLEOTIDE SEQUENCE [LARGE SCALE GENOMIC DNA]</scope>
    <source>
        <strain evidence="3">KCTC 42644</strain>
    </source>
</reference>
<proteinExistence type="predicted"/>
<dbReference type="PANTHER" id="PTHR31527:SF0">
    <property type="entry name" value="RE64534P"/>
    <property type="match status" value="1"/>
</dbReference>
<evidence type="ECO:0000313" key="3">
    <source>
        <dbReference type="Proteomes" id="UP001595615"/>
    </source>
</evidence>
<evidence type="ECO:0000259" key="1">
    <source>
        <dbReference type="Pfam" id="PF09347"/>
    </source>
</evidence>